<dbReference type="Gene3D" id="1.10.600.10">
    <property type="entry name" value="Farnesyl Diphosphate Synthase"/>
    <property type="match status" value="1"/>
</dbReference>
<dbReference type="RefSeq" id="WP_095122873.1">
    <property type="nucleotide sequence ID" value="NZ_LT906454.1"/>
</dbReference>
<evidence type="ECO:0000313" key="7">
    <source>
        <dbReference type="EMBL" id="SNV41550.1"/>
    </source>
</evidence>
<dbReference type="PROSITE" id="PS00444">
    <property type="entry name" value="POLYPRENYL_SYNTHASE_2"/>
    <property type="match status" value="1"/>
</dbReference>
<evidence type="ECO:0000313" key="8">
    <source>
        <dbReference type="Proteomes" id="UP000215144"/>
    </source>
</evidence>
<dbReference type="EMBL" id="LT906454">
    <property type="protein sequence ID" value="SNV41550.1"/>
    <property type="molecule type" value="Genomic_DNA"/>
</dbReference>
<dbReference type="PROSITE" id="PS00723">
    <property type="entry name" value="POLYPRENYL_SYNTHASE_1"/>
    <property type="match status" value="1"/>
</dbReference>
<dbReference type="SFLD" id="SFLDS00005">
    <property type="entry name" value="Isoprenoid_Synthase_Type_I"/>
    <property type="match status" value="1"/>
</dbReference>
<dbReference type="KEGG" id="saco:SAME_01358"/>
<proteinExistence type="inferred from homology"/>
<dbReference type="InterPro" id="IPR033749">
    <property type="entry name" value="Polyprenyl_synt_CS"/>
</dbReference>
<dbReference type="PANTHER" id="PTHR12001:SF69">
    <property type="entry name" value="ALL TRANS-POLYPRENYL-DIPHOSPHATE SYNTHASE PDSS1"/>
    <property type="match status" value="1"/>
</dbReference>
<dbReference type="Pfam" id="PF00348">
    <property type="entry name" value="polyprenyl_synt"/>
    <property type="match status" value="1"/>
</dbReference>
<dbReference type="AlphaFoldDB" id="A0A239X562"/>
<reference evidence="7 8" key="1">
    <citation type="submission" date="2017-06" db="EMBL/GenBank/DDBJ databases">
        <authorList>
            <consortium name="Pathogen Informatics"/>
        </authorList>
    </citation>
    <scope>NUCLEOTIDE SEQUENCE [LARGE SCALE GENOMIC DNA]</scope>
    <source>
        <strain evidence="7 8">NCTC11291</strain>
    </source>
</reference>
<evidence type="ECO:0000256" key="6">
    <source>
        <dbReference type="RuleBase" id="RU004466"/>
    </source>
</evidence>
<evidence type="ECO:0000256" key="4">
    <source>
        <dbReference type="ARBA" id="ARBA00022723"/>
    </source>
</evidence>
<dbReference type="GO" id="GO:0008299">
    <property type="term" value="P:isoprenoid biosynthetic process"/>
    <property type="evidence" value="ECO:0007669"/>
    <property type="project" value="InterPro"/>
</dbReference>
<dbReference type="EC" id="2.5.1.30" evidence="7"/>
<dbReference type="SUPFAM" id="SSF48576">
    <property type="entry name" value="Terpenoid synthases"/>
    <property type="match status" value="1"/>
</dbReference>
<keyword evidence="5" id="KW-0460">Magnesium</keyword>
<protein>
    <submittedName>
        <fullName evidence="7">Polyprenyl synthetase</fullName>
        <ecNumber evidence="7">2.5.1.30</ecNumber>
    </submittedName>
</protein>
<accession>A0A239X562</accession>
<comment type="cofactor">
    <cofactor evidence="1">
        <name>Mg(2+)</name>
        <dbReference type="ChEBI" id="CHEBI:18420"/>
    </cofactor>
</comment>
<dbReference type="PANTHER" id="PTHR12001">
    <property type="entry name" value="GERANYLGERANYL PYROPHOSPHATE SYNTHASE"/>
    <property type="match status" value="1"/>
</dbReference>
<dbReference type="CDD" id="cd00685">
    <property type="entry name" value="Trans_IPPS_HT"/>
    <property type="match status" value="1"/>
</dbReference>
<evidence type="ECO:0000256" key="1">
    <source>
        <dbReference type="ARBA" id="ARBA00001946"/>
    </source>
</evidence>
<dbReference type="OrthoDB" id="9805316at2"/>
<dbReference type="InterPro" id="IPR000092">
    <property type="entry name" value="Polyprenyl_synt"/>
</dbReference>
<evidence type="ECO:0000256" key="3">
    <source>
        <dbReference type="ARBA" id="ARBA00022679"/>
    </source>
</evidence>
<dbReference type="GO" id="GO:0000010">
    <property type="term" value="F:heptaprenyl diphosphate synthase activity"/>
    <property type="evidence" value="ECO:0007669"/>
    <property type="project" value="UniProtKB-EC"/>
</dbReference>
<sequence>MVHYIWDDYPDVQKGLKAVKDIMVSEISVIHPDVKAKIMAYINAPGKYLRSGLCLLLSQLRHNDIPEGKLYLGAYLEILHLATLIHDDVIDQADHRRGIEVIHQTYSNRIAIYAGDYLLSYANRLLWKAANKLDFDKDDQELLHSKLIERILAGELAQLMNQFDQHMTMKTYLKQIKGKTALLFALACQMGAWEKGVSKRESHTAFLLGQNIGMAFQMTDDLIDYQLLEESSGKPWMQDIQNGIYTAPYLLAKQKQADLDKVFAITPNKQWTAQELMAFYNHLVSLGAFQETEKLVAAYFDKMSQQSRKLLSDEQSDQMVHFLETIMKRQF</sequence>
<organism evidence="7 8">
    <name type="scientific">Streptococcus acidominimus</name>
    <dbReference type="NCBI Taxonomy" id="1326"/>
    <lineage>
        <taxon>Bacteria</taxon>
        <taxon>Bacillati</taxon>
        <taxon>Bacillota</taxon>
        <taxon>Bacilli</taxon>
        <taxon>Lactobacillales</taxon>
        <taxon>Streptococcaceae</taxon>
        <taxon>Streptococcus</taxon>
    </lineage>
</organism>
<gene>
    <name evidence="7" type="primary">hepT</name>
    <name evidence="7" type="ORF">SAMEA4504048_01358</name>
</gene>
<keyword evidence="3 6" id="KW-0808">Transferase</keyword>
<keyword evidence="4" id="KW-0479">Metal-binding</keyword>
<dbReference type="InterPro" id="IPR008949">
    <property type="entry name" value="Isoprenoid_synthase_dom_sf"/>
</dbReference>
<dbReference type="Proteomes" id="UP000215144">
    <property type="component" value="Chromosome 1"/>
</dbReference>
<comment type="similarity">
    <text evidence="2 6">Belongs to the FPP/GGPP synthase family.</text>
</comment>
<dbReference type="GO" id="GO:0046872">
    <property type="term" value="F:metal ion binding"/>
    <property type="evidence" value="ECO:0007669"/>
    <property type="project" value="UniProtKB-KW"/>
</dbReference>
<evidence type="ECO:0000256" key="5">
    <source>
        <dbReference type="ARBA" id="ARBA00022842"/>
    </source>
</evidence>
<name>A0A239X562_STRAI</name>
<evidence type="ECO:0000256" key="2">
    <source>
        <dbReference type="ARBA" id="ARBA00006706"/>
    </source>
</evidence>